<reference evidence="1" key="1">
    <citation type="submission" date="2018-05" db="EMBL/GenBank/DDBJ databases">
        <authorList>
            <person name="Lanie J.A."/>
            <person name="Ng W.-L."/>
            <person name="Kazmierczak K.M."/>
            <person name="Andrzejewski T.M."/>
            <person name="Davidsen T.M."/>
            <person name="Wayne K.J."/>
            <person name="Tettelin H."/>
            <person name="Glass J.I."/>
            <person name="Rusch D."/>
            <person name="Podicherti R."/>
            <person name="Tsui H.-C.T."/>
            <person name="Winkler M.E."/>
        </authorList>
    </citation>
    <scope>NUCLEOTIDE SEQUENCE</scope>
</reference>
<dbReference type="EMBL" id="UINC01040251">
    <property type="protein sequence ID" value="SVB39864.1"/>
    <property type="molecule type" value="Genomic_DNA"/>
</dbReference>
<proteinExistence type="predicted"/>
<sequence>MRVVGALLLGTVAGSVLPAGLEAQTPPAELPRMEIPRTPTGRPDLNGIWQALGNHHWDVEQHQARAALQLRPGPIVPVPAAEVVALGALGAVPFGWGAVEGGEIPYLPEALATRDENRQHYLERDPAIKCFLPGVPRANLEPMPFQIFQSESHVLIAYEFADAVRDIYLDDPGPSVLDAWMGQSVGRWDGDTFVIEVDGFNGMTWFDRAGNHHSAGLKVTERYTMLTPYHMWYEATMEDPNTFSRPWTIRLPLYRQIDPNARLGQFKCIEFVEELMYGHLRKTPVGAEQEQP</sequence>
<organism evidence="1">
    <name type="scientific">marine metagenome</name>
    <dbReference type="NCBI Taxonomy" id="408172"/>
    <lineage>
        <taxon>unclassified sequences</taxon>
        <taxon>metagenomes</taxon>
        <taxon>ecological metagenomes</taxon>
    </lineage>
</organism>
<dbReference type="AlphaFoldDB" id="A0A382DPF6"/>
<name>A0A382DPF6_9ZZZZ</name>
<accession>A0A382DPF6</accession>
<gene>
    <name evidence="1" type="ORF">METZ01_LOCUS192718</name>
</gene>
<evidence type="ECO:0000313" key="1">
    <source>
        <dbReference type="EMBL" id="SVB39864.1"/>
    </source>
</evidence>
<protein>
    <submittedName>
        <fullName evidence="1">Uncharacterized protein</fullName>
    </submittedName>
</protein>